<feature type="compositionally biased region" description="Basic residues" evidence="1">
    <location>
        <begin position="211"/>
        <end position="221"/>
    </location>
</feature>
<keyword evidence="3" id="KW-1185">Reference proteome</keyword>
<reference evidence="2 3" key="1">
    <citation type="submission" date="2019-05" db="EMBL/GenBank/DDBJ databases">
        <title>Another draft genome of Portunus trituberculatus and its Hox gene families provides insights of decapod evolution.</title>
        <authorList>
            <person name="Jeong J.-H."/>
            <person name="Song I."/>
            <person name="Kim S."/>
            <person name="Choi T."/>
            <person name="Kim D."/>
            <person name="Ryu S."/>
            <person name="Kim W."/>
        </authorList>
    </citation>
    <scope>NUCLEOTIDE SEQUENCE [LARGE SCALE GENOMIC DNA]</scope>
    <source>
        <tissue evidence="2">Muscle</tissue>
    </source>
</reference>
<organism evidence="2 3">
    <name type="scientific">Portunus trituberculatus</name>
    <name type="common">Swimming crab</name>
    <name type="synonym">Neptunus trituberculatus</name>
    <dbReference type="NCBI Taxonomy" id="210409"/>
    <lineage>
        <taxon>Eukaryota</taxon>
        <taxon>Metazoa</taxon>
        <taxon>Ecdysozoa</taxon>
        <taxon>Arthropoda</taxon>
        <taxon>Crustacea</taxon>
        <taxon>Multicrustacea</taxon>
        <taxon>Malacostraca</taxon>
        <taxon>Eumalacostraca</taxon>
        <taxon>Eucarida</taxon>
        <taxon>Decapoda</taxon>
        <taxon>Pleocyemata</taxon>
        <taxon>Brachyura</taxon>
        <taxon>Eubrachyura</taxon>
        <taxon>Portunoidea</taxon>
        <taxon>Portunidae</taxon>
        <taxon>Portuninae</taxon>
        <taxon>Portunus</taxon>
    </lineage>
</organism>
<dbReference type="AlphaFoldDB" id="A0A5B7H9I7"/>
<sequence length="227" mass="24812">MNSLRHHKTPPPPPQPTHHSFHHASPPHAVRQPITSRLRGPRYHHHYHHHNLHTTLLPSHANPATLPSSSEVPQEGRGRRARANAPCGDRRQPRQQLLPGWRGLETVSGFLDSVGQRSTPVHQRTSMGGGLFVNSQLSPPTREGRQGVREGRCRGSDYQTPAPVTAGLAGRGEGGREAGTTVSGCGTWRRMSLITLINCSDGEGGREGGRKGGRRSSRRKRAEGELE</sequence>
<evidence type="ECO:0000313" key="3">
    <source>
        <dbReference type="Proteomes" id="UP000324222"/>
    </source>
</evidence>
<name>A0A5B7H9I7_PORTR</name>
<evidence type="ECO:0000313" key="2">
    <source>
        <dbReference type="EMBL" id="MPC65474.1"/>
    </source>
</evidence>
<feature type="region of interest" description="Disordered" evidence="1">
    <location>
        <begin position="199"/>
        <end position="227"/>
    </location>
</feature>
<dbReference type="Proteomes" id="UP000324222">
    <property type="component" value="Unassembled WGS sequence"/>
</dbReference>
<protein>
    <submittedName>
        <fullName evidence="2">Uncharacterized protein</fullName>
    </submittedName>
</protein>
<gene>
    <name evidence="2" type="ORF">E2C01_059607</name>
</gene>
<feature type="region of interest" description="Disordered" evidence="1">
    <location>
        <begin position="119"/>
        <end position="182"/>
    </location>
</feature>
<accession>A0A5B7H9I7</accession>
<comment type="caution">
    <text evidence="2">The sequence shown here is derived from an EMBL/GenBank/DDBJ whole genome shotgun (WGS) entry which is preliminary data.</text>
</comment>
<dbReference type="EMBL" id="VSRR010023410">
    <property type="protein sequence ID" value="MPC65474.1"/>
    <property type="molecule type" value="Genomic_DNA"/>
</dbReference>
<evidence type="ECO:0000256" key="1">
    <source>
        <dbReference type="SAM" id="MobiDB-lite"/>
    </source>
</evidence>
<proteinExistence type="predicted"/>
<feature type="region of interest" description="Disordered" evidence="1">
    <location>
        <begin position="1"/>
        <end position="29"/>
    </location>
</feature>
<feature type="compositionally biased region" description="Basic and acidic residues" evidence="1">
    <location>
        <begin position="142"/>
        <end position="155"/>
    </location>
</feature>
<feature type="region of interest" description="Disordered" evidence="1">
    <location>
        <begin position="57"/>
        <end position="98"/>
    </location>
</feature>